<keyword evidence="4 12" id="KW-0894">Sodium channel</keyword>
<evidence type="ECO:0000256" key="10">
    <source>
        <dbReference type="ARBA" id="ARBA00023201"/>
    </source>
</evidence>
<keyword evidence="15" id="KW-1185">Reference proteome</keyword>
<comment type="caution">
    <text evidence="14">The sequence shown here is derived from an EMBL/GenBank/DDBJ whole genome shotgun (WGS) entry which is preliminary data.</text>
</comment>
<keyword evidence="10 12" id="KW-0739">Sodium transport</keyword>
<evidence type="ECO:0000256" key="12">
    <source>
        <dbReference type="RuleBase" id="RU000679"/>
    </source>
</evidence>
<feature type="transmembrane region" description="Helical" evidence="13">
    <location>
        <begin position="111"/>
        <end position="137"/>
    </location>
</feature>
<dbReference type="EMBL" id="JANEYG010000005">
    <property type="protein sequence ID" value="KAJ8923403.1"/>
    <property type="molecule type" value="Genomic_DNA"/>
</dbReference>
<comment type="similarity">
    <text evidence="2 12">Belongs to the amiloride-sensitive sodium channel (TC 1.A.6) family.</text>
</comment>
<evidence type="ECO:0000256" key="11">
    <source>
        <dbReference type="ARBA" id="ARBA00023303"/>
    </source>
</evidence>
<evidence type="ECO:0000256" key="5">
    <source>
        <dbReference type="ARBA" id="ARBA00022692"/>
    </source>
</evidence>
<dbReference type="InterPro" id="IPR001873">
    <property type="entry name" value="ENaC"/>
</dbReference>
<gene>
    <name evidence="14" type="ORF">NQ315_001961</name>
</gene>
<dbReference type="GO" id="GO:0015280">
    <property type="term" value="F:ligand-gated sodium channel activity"/>
    <property type="evidence" value="ECO:0007669"/>
    <property type="project" value="TreeGrafter"/>
</dbReference>
<keyword evidence="9 13" id="KW-0472">Membrane</keyword>
<accession>A0AAV8WAR4</accession>
<organism evidence="14 15">
    <name type="scientific">Exocentrus adspersus</name>
    <dbReference type="NCBI Taxonomy" id="1586481"/>
    <lineage>
        <taxon>Eukaryota</taxon>
        <taxon>Metazoa</taxon>
        <taxon>Ecdysozoa</taxon>
        <taxon>Arthropoda</taxon>
        <taxon>Hexapoda</taxon>
        <taxon>Insecta</taxon>
        <taxon>Pterygota</taxon>
        <taxon>Neoptera</taxon>
        <taxon>Endopterygota</taxon>
        <taxon>Coleoptera</taxon>
        <taxon>Polyphaga</taxon>
        <taxon>Cucujiformia</taxon>
        <taxon>Chrysomeloidea</taxon>
        <taxon>Cerambycidae</taxon>
        <taxon>Lamiinae</taxon>
        <taxon>Acanthocinini</taxon>
        <taxon>Exocentrus</taxon>
    </lineage>
</organism>
<evidence type="ECO:0000256" key="2">
    <source>
        <dbReference type="ARBA" id="ARBA00007193"/>
    </source>
</evidence>
<dbReference type="Pfam" id="PF00858">
    <property type="entry name" value="ASC"/>
    <property type="match status" value="1"/>
</dbReference>
<protein>
    <submittedName>
        <fullName evidence="14">Uncharacterized protein</fullName>
    </submittedName>
</protein>
<sequence>MKSRHLSVGLEVSNVCLRRNVITELIGQTVNYGLSGAEEHGFACGCLPACSSLTYNAEFSQSHFNWQKVFEGYRENMSELPGVHFTRLTMFFKESQFIPAERNEMFGLTDFLANCGGILGLFTGFSILSLAEIIYFLSLRLMCNLKNYGRHYWSASPKYISNYT</sequence>
<evidence type="ECO:0000256" key="3">
    <source>
        <dbReference type="ARBA" id="ARBA00022448"/>
    </source>
</evidence>
<dbReference type="Proteomes" id="UP001159042">
    <property type="component" value="Unassembled WGS sequence"/>
</dbReference>
<dbReference type="PANTHER" id="PTHR11690:SF288">
    <property type="entry name" value="AMILORIDE-SENSITIVE NA+ CHANNEL-RELATED"/>
    <property type="match status" value="1"/>
</dbReference>
<evidence type="ECO:0000313" key="14">
    <source>
        <dbReference type="EMBL" id="KAJ8923403.1"/>
    </source>
</evidence>
<evidence type="ECO:0000256" key="9">
    <source>
        <dbReference type="ARBA" id="ARBA00023136"/>
    </source>
</evidence>
<comment type="subcellular location">
    <subcellularLocation>
        <location evidence="1">Membrane</location>
        <topology evidence="1">Multi-pass membrane protein</topology>
    </subcellularLocation>
</comment>
<dbReference type="GO" id="GO:0005886">
    <property type="term" value="C:plasma membrane"/>
    <property type="evidence" value="ECO:0007669"/>
    <property type="project" value="TreeGrafter"/>
</dbReference>
<reference evidence="14 15" key="1">
    <citation type="journal article" date="2023" name="Insect Mol. Biol.">
        <title>Genome sequencing provides insights into the evolution of gene families encoding plant cell wall-degrading enzymes in longhorned beetles.</title>
        <authorList>
            <person name="Shin N.R."/>
            <person name="Okamura Y."/>
            <person name="Kirsch R."/>
            <person name="Pauchet Y."/>
        </authorList>
    </citation>
    <scope>NUCLEOTIDE SEQUENCE [LARGE SCALE GENOMIC DNA]</scope>
    <source>
        <strain evidence="14">EAD_L_NR</strain>
    </source>
</reference>
<keyword evidence="5 12" id="KW-0812">Transmembrane</keyword>
<evidence type="ECO:0000256" key="8">
    <source>
        <dbReference type="ARBA" id="ARBA00023065"/>
    </source>
</evidence>
<keyword evidence="3 12" id="KW-0813">Transport</keyword>
<evidence type="ECO:0000256" key="6">
    <source>
        <dbReference type="ARBA" id="ARBA00022989"/>
    </source>
</evidence>
<proteinExistence type="inferred from homology"/>
<dbReference type="AlphaFoldDB" id="A0AAV8WAR4"/>
<dbReference type="PANTHER" id="PTHR11690">
    <property type="entry name" value="AMILORIDE-SENSITIVE SODIUM CHANNEL-RELATED"/>
    <property type="match status" value="1"/>
</dbReference>
<evidence type="ECO:0000256" key="13">
    <source>
        <dbReference type="SAM" id="Phobius"/>
    </source>
</evidence>
<evidence type="ECO:0000256" key="1">
    <source>
        <dbReference type="ARBA" id="ARBA00004141"/>
    </source>
</evidence>
<name>A0AAV8WAR4_9CUCU</name>
<evidence type="ECO:0000256" key="7">
    <source>
        <dbReference type="ARBA" id="ARBA00023053"/>
    </source>
</evidence>
<evidence type="ECO:0000256" key="4">
    <source>
        <dbReference type="ARBA" id="ARBA00022461"/>
    </source>
</evidence>
<keyword evidence="6 13" id="KW-1133">Transmembrane helix</keyword>
<keyword evidence="8 12" id="KW-0406">Ion transport</keyword>
<evidence type="ECO:0000313" key="15">
    <source>
        <dbReference type="Proteomes" id="UP001159042"/>
    </source>
</evidence>
<dbReference type="Gene3D" id="1.10.287.770">
    <property type="entry name" value="YojJ-like"/>
    <property type="match status" value="1"/>
</dbReference>
<keyword evidence="7" id="KW-0915">Sodium</keyword>
<keyword evidence="11 12" id="KW-0407">Ion channel</keyword>